<dbReference type="SUPFAM" id="SSF46689">
    <property type="entry name" value="Homeodomain-like"/>
    <property type="match status" value="1"/>
</dbReference>
<dbReference type="PANTHER" id="PTHR47506">
    <property type="entry name" value="TRANSCRIPTIONAL REGULATORY PROTEIN"/>
    <property type="match status" value="1"/>
</dbReference>
<evidence type="ECO:0000256" key="4">
    <source>
        <dbReference type="PROSITE-ProRule" id="PRU00335"/>
    </source>
</evidence>
<keyword evidence="1" id="KW-0805">Transcription regulation</keyword>
<protein>
    <submittedName>
        <fullName evidence="6">TetR/AcrR family transcriptional regulator</fullName>
    </submittedName>
</protein>
<dbReference type="Proteomes" id="UP000604730">
    <property type="component" value="Unassembled WGS sequence"/>
</dbReference>
<dbReference type="Pfam" id="PF00440">
    <property type="entry name" value="TetR_N"/>
    <property type="match status" value="1"/>
</dbReference>
<dbReference type="PROSITE" id="PS50977">
    <property type="entry name" value="HTH_TETR_2"/>
    <property type="match status" value="1"/>
</dbReference>
<accession>A0ABS1J2W8</accession>
<keyword evidence="2 4" id="KW-0238">DNA-binding</keyword>
<dbReference type="RefSeq" id="WP_208429661.1">
    <property type="nucleotide sequence ID" value="NZ_JAEPRJ010000001.1"/>
</dbReference>
<keyword evidence="7" id="KW-1185">Reference proteome</keyword>
<proteinExistence type="predicted"/>
<dbReference type="EMBL" id="JAEPRJ010000001">
    <property type="protein sequence ID" value="MBK5898229.1"/>
    <property type="molecule type" value="Genomic_DNA"/>
</dbReference>
<keyword evidence="3" id="KW-0804">Transcription</keyword>
<gene>
    <name evidence="6" type="ORF">JJN12_10645</name>
</gene>
<evidence type="ECO:0000259" key="5">
    <source>
        <dbReference type="PROSITE" id="PS50977"/>
    </source>
</evidence>
<reference evidence="6 7" key="1">
    <citation type="submission" date="2021-01" db="EMBL/GenBank/DDBJ databases">
        <title>Isolation and description of Catonella massiliensis sp. nov., a novel Catonella species, isolated from a stable periodontitis subject.</title>
        <authorList>
            <person name="Antezack A."/>
            <person name="Boxberger M."/>
            <person name="La Scola B."/>
            <person name="Monnet-Corti V."/>
        </authorList>
    </citation>
    <scope>NUCLEOTIDE SEQUENCE [LARGE SCALE GENOMIC DNA]</scope>
    <source>
        <strain evidence="6 7">Marseille-Q4567</strain>
    </source>
</reference>
<evidence type="ECO:0000256" key="2">
    <source>
        <dbReference type="ARBA" id="ARBA00023125"/>
    </source>
</evidence>
<sequence length="199" mass="23156">MAKAFNEEEKQEIKQKMMDIALMLFHESGTKGLSIKELTSRTGIAQGSFYNFWKDKDALILDVMQYRSAQKLAVVEKYFNKSLDNPVGFLADIIYEYSVDFKEKCEKKPIYAEALAMLARKNEGKTYEISEIYTAFIRKIAAYWREKGAVKSIDERGLLNTFIGSFVLLSNYGKFEKEYFNEALRTFITAMVERYIEVR</sequence>
<evidence type="ECO:0000313" key="7">
    <source>
        <dbReference type="Proteomes" id="UP000604730"/>
    </source>
</evidence>
<dbReference type="Gene3D" id="1.10.357.10">
    <property type="entry name" value="Tetracycline Repressor, domain 2"/>
    <property type="match status" value="1"/>
</dbReference>
<organism evidence="6 7">
    <name type="scientific">Catonella massiliensis</name>
    <dbReference type="NCBI Taxonomy" id="2799636"/>
    <lineage>
        <taxon>Bacteria</taxon>
        <taxon>Bacillati</taxon>
        <taxon>Bacillota</taxon>
        <taxon>Clostridia</taxon>
        <taxon>Lachnospirales</taxon>
        <taxon>Lachnospiraceae</taxon>
        <taxon>Catonella</taxon>
    </lineage>
</organism>
<dbReference type="InterPro" id="IPR009057">
    <property type="entry name" value="Homeodomain-like_sf"/>
</dbReference>
<evidence type="ECO:0000313" key="6">
    <source>
        <dbReference type="EMBL" id="MBK5898229.1"/>
    </source>
</evidence>
<feature type="DNA-binding region" description="H-T-H motif" evidence="4">
    <location>
        <begin position="34"/>
        <end position="53"/>
    </location>
</feature>
<dbReference type="PRINTS" id="PR00455">
    <property type="entry name" value="HTHTETR"/>
</dbReference>
<evidence type="ECO:0000256" key="3">
    <source>
        <dbReference type="ARBA" id="ARBA00023163"/>
    </source>
</evidence>
<dbReference type="PANTHER" id="PTHR47506:SF1">
    <property type="entry name" value="HTH-TYPE TRANSCRIPTIONAL REGULATOR YJDC"/>
    <property type="match status" value="1"/>
</dbReference>
<evidence type="ECO:0000256" key="1">
    <source>
        <dbReference type="ARBA" id="ARBA00023015"/>
    </source>
</evidence>
<name>A0ABS1J2W8_9FIRM</name>
<comment type="caution">
    <text evidence="6">The sequence shown here is derived from an EMBL/GenBank/DDBJ whole genome shotgun (WGS) entry which is preliminary data.</text>
</comment>
<dbReference type="InterPro" id="IPR001647">
    <property type="entry name" value="HTH_TetR"/>
</dbReference>
<feature type="domain" description="HTH tetR-type" evidence="5">
    <location>
        <begin position="11"/>
        <end position="71"/>
    </location>
</feature>